<protein>
    <submittedName>
        <fullName evidence="1">Uncharacterized protein</fullName>
    </submittedName>
</protein>
<evidence type="ECO:0000313" key="2">
    <source>
        <dbReference type="Proteomes" id="UP000501452"/>
    </source>
</evidence>
<sequence>MSDMGDATVAYLNQLREETMRLAWGEEASPEDRRRIVSAAVIFGRQFEERISGRPVGDGEEETRRLLMDLMNRVVREFAAREGVETDEAAGFLGEVGTRDRVLEFSEVLDAHAESGRPLDELLREAVEARRERAFRARRGPG</sequence>
<dbReference type="Proteomes" id="UP000501452">
    <property type="component" value="Chromosome"/>
</dbReference>
<proteinExistence type="predicted"/>
<name>A0A6G8Q551_9ACTN</name>
<gene>
    <name evidence="1" type="ORF">GBA63_01555</name>
</gene>
<reference evidence="1 2" key="1">
    <citation type="submission" date="2019-10" db="EMBL/GenBank/DDBJ databases">
        <title>Rubrobacter sp nov SCSIO 52090 isolated from a deep-sea sediment in the South China Sea.</title>
        <authorList>
            <person name="Chen R.W."/>
        </authorList>
    </citation>
    <scope>NUCLEOTIDE SEQUENCE [LARGE SCALE GENOMIC DNA]</scope>
    <source>
        <strain evidence="1 2">SCSIO 52909</strain>
    </source>
</reference>
<dbReference type="AlphaFoldDB" id="A0A6G8Q551"/>
<organism evidence="1 2">
    <name type="scientific">Rubrobacter tropicus</name>
    <dbReference type="NCBI Taxonomy" id="2653851"/>
    <lineage>
        <taxon>Bacteria</taxon>
        <taxon>Bacillati</taxon>
        <taxon>Actinomycetota</taxon>
        <taxon>Rubrobacteria</taxon>
        <taxon>Rubrobacterales</taxon>
        <taxon>Rubrobacteraceae</taxon>
        <taxon>Rubrobacter</taxon>
    </lineage>
</organism>
<dbReference type="EMBL" id="CP045119">
    <property type="protein sequence ID" value="QIN81457.1"/>
    <property type="molecule type" value="Genomic_DNA"/>
</dbReference>
<accession>A0A6G8Q551</accession>
<keyword evidence="2" id="KW-1185">Reference proteome</keyword>
<dbReference type="KEGG" id="rub:GBA63_01555"/>
<evidence type="ECO:0000313" key="1">
    <source>
        <dbReference type="EMBL" id="QIN81457.1"/>
    </source>
</evidence>